<sequence length="415" mass="46451">MIGRPQSFHPKSAHYVGEYIIVHNCVNYRALWAGRAYAYSMSRKNVLLSLLWYHPKIHEGVAHYAGEQHWNLHFQRVSAGGHIPASWTGDGVITGGQLVEDVIQNIPRLKGKVVQLGHSGDGAKKVPCVSDDHEGVVDAAIDYFLENGFRTFASFSPLLDNESVRMRHFRKRISELGHDCISLVCEHEDWRERHDWLVEGVRGLPSSTAVFSQNDEYASEVLQAAMDGGVPVPSQISVMGVRNDALICEYLRPKLSSVDNNLFGVGYKAASLLDQLMNGEEVSCEPHIIKPLGVVERESTSMSVAEQKDPAYHRAMLELKANHLDQNFSCNALADLSGMSLRNLYKVFERHAVASPATEIQLMRLREAKRLLEKGGLTMEIVAERSGFGSARALYKVFRQHEGMSPGEYRKRLKL</sequence>
<accession>A0ABP9V2E6</accession>
<dbReference type="InterPro" id="IPR018060">
    <property type="entry name" value="HTH_AraC"/>
</dbReference>
<feature type="domain" description="HTH araC/xylS-type" evidence="4">
    <location>
        <begin position="314"/>
        <end position="412"/>
    </location>
</feature>
<dbReference type="PANTHER" id="PTHR30146:SF24">
    <property type="entry name" value="XYLOSE OPERON REGULATORY PROTEIN"/>
    <property type="match status" value="1"/>
</dbReference>
<dbReference type="PANTHER" id="PTHR30146">
    <property type="entry name" value="LACI-RELATED TRANSCRIPTIONAL REPRESSOR"/>
    <property type="match status" value="1"/>
</dbReference>
<dbReference type="InterPro" id="IPR009057">
    <property type="entry name" value="Homeodomain-like_sf"/>
</dbReference>
<keyword evidence="1" id="KW-0805">Transcription regulation</keyword>
<dbReference type="InterPro" id="IPR018062">
    <property type="entry name" value="HTH_AraC-typ_CS"/>
</dbReference>
<evidence type="ECO:0000256" key="1">
    <source>
        <dbReference type="ARBA" id="ARBA00023015"/>
    </source>
</evidence>
<keyword evidence="3" id="KW-0804">Transcription</keyword>
<organism evidence="5 6">
    <name type="scientific">Rubritalea halochordaticola</name>
    <dbReference type="NCBI Taxonomy" id="714537"/>
    <lineage>
        <taxon>Bacteria</taxon>
        <taxon>Pseudomonadati</taxon>
        <taxon>Verrucomicrobiota</taxon>
        <taxon>Verrucomicrobiia</taxon>
        <taxon>Verrucomicrobiales</taxon>
        <taxon>Rubritaleaceae</taxon>
        <taxon>Rubritalea</taxon>
    </lineage>
</organism>
<evidence type="ECO:0000259" key="4">
    <source>
        <dbReference type="PROSITE" id="PS01124"/>
    </source>
</evidence>
<gene>
    <name evidence="5" type="primary">xylR_9</name>
    <name evidence="5" type="ORF">Rhal01_03043</name>
</gene>
<dbReference type="EMBL" id="BAABRL010000010">
    <property type="protein sequence ID" value="GAA5496856.1"/>
    <property type="molecule type" value="Genomic_DNA"/>
</dbReference>
<dbReference type="InterPro" id="IPR046335">
    <property type="entry name" value="LacI/GalR-like_sensor"/>
</dbReference>
<keyword evidence="6" id="KW-1185">Reference proteome</keyword>
<keyword evidence="2" id="KW-0238">DNA-binding</keyword>
<reference evidence="5 6" key="1">
    <citation type="submission" date="2024-02" db="EMBL/GenBank/DDBJ databases">
        <title>Rubritalea halochordaticola NBRC 107102.</title>
        <authorList>
            <person name="Ichikawa N."/>
            <person name="Katano-Makiyama Y."/>
            <person name="Hidaka K."/>
        </authorList>
    </citation>
    <scope>NUCLEOTIDE SEQUENCE [LARGE SCALE GENOMIC DNA]</scope>
    <source>
        <strain evidence="5 6">NBRC 107102</strain>
    </source>
</reference>
<dbReference type="SUPFAM" id="SSF46689">
    <property type="entry name" value="Homeodomain-like"/>
    <property type="match status" value="1"/>
</dbReference>
<evidence type="ECO:0000313" key="5">
    <source>
        <dbReference type="EMBL" id="GAA5496856.1"/>
    </source>
</evidence>
<dbReference type="Gene3D" id="3.40.50.2300">
    <property type="match status" value="2"/>
</dbReference>
<dbReference type="Pfam" id="PF12833">
    <property type="entry name" value="HTH_18"/>
    <property type="match status" value="1"/>
</dbReference>
<evidence type="ECO:0000313" key="6">
    <source>
        <dbReference type="Proteomes" id="UP001424741"/>
    </source>
</evidence>
<protein>
    <submittedName>
        <fullName evidence="5">Xylose operon regulatory protein</fullName>
    </submittedName>
</protein>
<comment type="caution">
    <text evidence="5">The sequence shown here is derived from an EMBL/GenBank/DDBJ whole genome shotgun (WGS) entry which is preliminary data.</text>
</comment>
<dbReference type="Pfam" id="PF13377">
    <property type="entry name" value="Peripla_BP_3"/>
    <property type="match status" value="1"/>
</dbReference>
<proteinExistence type="predicted"/>
<dbReference type="PROSITE" id="PS01124">
    <property type="entry name" value="HTH_ARAC_FAMILY_2"/>
    <property type="match status" value="1"/>
</dbReference>
<dbReference type="Proteomes" id="UP001424741">
    <property type="component" value="Unassembled WGS sequence"/>
</dbReference>
<evidence type="ECO:0000256" key="3">
    <source>
        <dbReference type="ARBA" id="ARBA00023163"/>
    </source>
</evidence>
<dbReference type="SUPFAM" id="SSF53822">
    <property type="entry name" value="Periplasmic binding protein-like I"/>
    <property type="match status" value="1"/>
</dbReference>
<name>A0ABP9V2E6_9BACT</name>
<dbReference type="InterPro" id="IPR028082">
    <property type="entry name" value="Peripla_BP_I"/>
</dbReference>
<evidence type="ECO:0000256" key="2">
    <source>
        <dbReference type="ARBA" id="ARBA00023125"/>
    </source>
</evidence>
<dbReference type="Gene3D" id="1.10.10.60">
    <property type="entry name" value="Homeodomain-like"/>
    <property type="match status" value="1"/>
</dbReference>
<dbReference type="SMART" id="SM00342">
    <property type="entry name" value="HTH_ARAC"/>
    <property type="match status" value="1"/>
</dbReference>
<dbReference type="PROSITE" id="PS00041">
    <property type="entry name" value="HTH_ARAC_FAMILY_1"/>
    <property type="match status" value="1"/>
</dbReference>